<protein>
    <submittedName>
        <fullName evidence="1">Uncharacterized protein</fullName>
    </submittedName>
</protein>
<name>A0A6A6G5K3_9PEZI</name>
<sequence>MCLGFLAYLCCNSRSSFSSRALFGFDAVYAGSFFTFGSSKSSYGAAGCVSVELCISGFIFTPSPSSSTGSTP</sequence>
<keyword evidence="2" id="KW-1185">Reference proteome</keyword>
<gene>
    <name evidence="1" type="ORF">BDZ85DRAFT_266199</name>
</gene>
<dbReference type="Proteomes" id="UP000799538">
    <property type="component" value="Unassembled WGS sequence"/>
</dbReference>
<dbReference type="AlphaFoldDB" id="A0A6A6G5K3"/>
<dbReference type="EMBL" id="ML992511">
    <property type="protein sequence ID" value="KAF2221051.1"/>
    <property type="molecule type" value="Genomic_DNA"/>
</dbReference>
<proteinExistence type="predicted"/>
<accession>A0A6A6G5K3</accession>
<evidence type="ECO:0000313" key="1">
    <source>
        <dbReference type="EMBL" id="KAF2221051.1"/>
    </source>
</evidence>
<reference evidence="2" key="1">
    <citation type="journal article" date="2020" name="Stud. Mycol.">
        <title>101 Dothideomycetes genomes: A test case for predicting lifestyles and emergence of pathogens.</title>
        <authorList>
            <person name="Haridas S."/>
            <person name="Albert R."/>
            <person name="Binder M."/>
            <person name="Bloem J."/>
            <person name="LaButti K."/>
            <person name="Salamov A."/>
            <person name="Andreopoulos B."/>
            <person name="Baker S."/>
            <person name="Barry K."/>
            <person name="Bills G."/>
            <person name="Bluhm B."/>
            <person name="Cannon C."/>
            <person name="Castanera R."/>
            <person name="Culley D."/>
            <person name="Daum C."/>
            <person name="Ezra D."/>
            <person name="Gonzalez J."/>
            <person name="Henrissat B."/>
            <person name="Kuo A."/>
            <person name="Liang C."/>
            <person name="Lipzen A."/>
            <person name="Lutzoni F."/>
            <person name="Magnuson J."/>
            <person name="Mondo S."/>
            <person name="Nolan M."/>
            <person name="Ohm R."/>
            <person name="Pangilinan J."/>
            <person name="Park H.-J."/>
            <person name="Ramirez L."/>
            <person name="Alfaro M."/>
            <person name="Sun H."/>
            <person name="Tritt A."/>
            <person name="Yoshinaga Y."/>
            <person name="Zwiers L.-H."/>
            <person name="Turgeon B."/>
            <person name="Goodwin S."/>
            <person name="Spatafora J."/>
            <person name="Crous P."/>
            <person name="Grigoriev I."/>
        </authorList>
    </citation>
    <scope>NUCLEOTIDE SEQUENCE [LARGE SCALE GENOMIC DNA]</scope>
    <source>
        <strain evidence="2">CECT 20119</strain>
    </source>
</reference>
<evidence type="ECO:0000313" key="2">
    <source>
        <dbReference type="Proteomes" id="UP000799538"/>
    </source>
</evidence>
<organism evidence="1 2">
    <name type="scientific">Elsinoe ampelina</name>
    <dbReference type="NCBI Taxonomy" id="302913"/>
    <lineage>
        <taxon>Eukaryota</taxon>
        <taxon>Fungi</taxon>
        <taxon>Dikarya</taxon>
        <taxon>Ascomycota</taxon>
        <taxon>Pezizomycotina</taxon>
        <taxon>Dothideomycetes</taxon>
        <taxon>Dothideomycetidae</taxon>
        <taxon>Myriangiales</taxon>
        <taxon>Elsinoaceae</taxon>
        <taxon>Elsinoe</taxon>
    </lineage>
</organism>